<evidence type="ECO:0000313" key="5">
    <source>
        <dbReference type="Proteomes" id="UP000030765"/>
    </source>
</evidence>
<keyword evidence="5" id="KW-1185">Reference proteome</keyword>
<sequence>MVNLCNLLVKYSHFSKVDDDVFVYIDRILESAYEIYNKQQKAKSEIDYLNKQLEEKRHRMVEIAERSPSKASAKKRKVRSVDSSFTELKENVSMLEDSHIFPYKSDPETSTAAASILEQNIIDSEESFFALTQSPPRKDMPACINSSESEQPAQQAINTCSTNVSKPSGNILRPSRLSNESPSPNPALRMEPKSSGSSTPKAASGKWTAKKPKRNKRNTQNGRNTCYAEAFPFPARGESVAPDKIEFCRSREAAG</sequence>
<feature type="coiled-coil region" evidence="1">
    <location>
        <begin position="39"/>
        <end position="66"/>
    </location>
</feature>
<accession>A0A084W9P5</accession>
<feature type="region of interest" description="Disordered" evidence="2">
    <location>
        <begin position="133"/>
        <end position="225"/>
    </location>
</feature>
<protein>
    <submittedName>
        <fullName evidence="3">AGAP004803-PA-like protein</fullName>
    </submittedName>
</protein>
<evidence type="ECO:0000256" key="1">
    <source>
        <dbReference type="SAM" id="Coils"/>
    </source>
</evidence>
<keyword evidence="1" id="KW-0175">Coiled coil</keyword>
<dbReference type="VEuPathDB" id="VectorBase:ASIC014951"/>
<feature type="compositionally biased region" description="Polar residues" evidence="2">
    <location>
        <begin position="144"/>
        <end position="168"/>
    </location>
</feature>
<dbReference type="EnsemblMetazoa" id="ASIC014951-RA">
    <property type="protein sequence ID" value="ASIC014951-PA"/>
    <property type="gene ID" value="ASIC014951"/>
</dbReference>
<reference evidence="4" key="2">
    <citation type="submission" date="2020-05" db="UniProtKB">
        <authorList>
            <consortium name="EnsemblMetazoa"/>
        </authorList>
    </citation>
    <scope>IDENTIFICATION</scope>
</reference>
<dbReference type="AlphaFoldDB" id="A0A084W9P5"/>
<evidence type="ECO:0000313" key="3">
    <source>
        <dbReference type="EMBL" id="KFB46939.1"/>
    </source>
</evidence>
<organism evidence="3">
    <name type="scientific">Anopheles sinensis</name>
    <name type="common">Mosquito</name>
    <dbReference type="NCBI Taxonomy" id="74873"/>
    <lineage>
        <taxon>Eukaryota</taxon>
        <taxon>Metazoa</taxon>
        <taxon>Ecdysozoa</taxon>
        <taxon>Arthropoda</taxon>
        <taxon>Hexapoda</taxon>
        <taxon>Insecta</taxon>
        <taxon>Pterygota</taxon>
        <taxon>Neoptera</taxon>
        <taxon>Endopterygota</taxon>
        <taxon>Diptera</taxon>
        <taxon>Nematocera</taxon>
        <taxon>Culicoidea</taxon>
        <taxon>Culicidae</taxon>
        <taxon>Anophelinae</taxon>
        <taxon>Anopheles</taxon>
    </lineage>
</organism>
<dbReference type="Proteomes" id="UP000030765">
    <property type="component" value="Unassembled WGS sequence"/>
</dbReference>
<dbReference type="EMBL" id="ATLV01021849">
    <property type="status" value="NOT_ANNOTATED_CDS"/>
    <property type="molecule type" value="Genomic_DNA"/>
</dbReference>
<reference evidence="3 5" key="1">
    <citation type="journal article" date="2014" name="BMC Genomics">
        <title>Genome sequence of Anopheles sinensis provides insight into genetics basis of mosquito competence for malaria parasites.</title>
        <authorList>
            <person name="Zhou D."/>
            <person name="Zhang D."/>
            <person name="Ding G."/>
            <person name="Shi L."/>
            <person name="Hou Q."/>
            <person name="Ye Y."/>
            <person name="Xu Y."/>
            <person name="Zhou H."/>
            <person name="Xiong C."/>
            <person name="Li S."/>
            <person name="Yu J."/>
            <person name="Hong S."/>
            <person name="Yu X."/>
            <person name="Zou P."/>
            <person name="Chen C."/>
            <person name="Chang X."/>
            <person name="Wang W."/>
            <person name="Lv Y."/>
            <person name="Sun Y."/>
            <person name="Ma L."/>
            <person name="Shen B."/>
            <person name="Zhu C."/>
        </authorList>
    </citation>
    <scope>NUCLEOTIDE SEQUENCE [LARGE SCALE GENOMIC DNA]</scope>
</reference>
<dbReference type="OrthoDB" id="7737718at2759"/>
<evidence type="ECO:0000313" key="4">
    <source>
        <dbReference type="EnsemblMetazoa" id="ASIC014951-PA"/>
    </source>
</evidence>
<name>A0A084W9P5_ANOSI</name>
<proteinExistence type="predicted"/>
<evidence type="ECO:0000256" key="2">
    <source>
        <dbReference type="SAM" id="MobiDB-lite"/>
    </source>
</evidence>
<feature type="compositionally biased region" description="Basic residues" evidence="2">
    <location>
        <begin position="208"/>
        <end position="217"/>
    </location>
</feature>
<dbReference type="EMBL" id="KE525324">
    <property type="protein sequence ID" value="KFB46939.1"/>
    <property type="molecule type" value="Genomic_DNA"/>
</dbReference>
<gene>
    <name evidence="3" type="ORF">ZHAS_00014951</name>
</gene>